<organism evidence="2 3">
    <name type="scientific">Acetobacter malorum</name>
    <dbReference type="NCBI Taxonomy" id="178901"/>
    <lineage>
        <taxon>Bacteria</taxon>
        <taxon>Pseudomonadati</taxon>
        <taxon>Pseudomonadota</taxon>
        <taxon>Alphaproteobacteria</taxon>
        <taxon>Acetobacterales</taxon>
        <taxon>Acetobacteraceae</taxon>
        <taxon>Acetobacter</taxon>
    </lineage>
</organism>
<dbReference type="EMBL" id="LHZX01000296">
    <property type="protein sequence ID" value="KXV69056.1"/>
    <property type="molecule type" value="Genomic_DNA"/>
</dbReference>
<feature type="region of interest" description="Disordered" evidence="1">
    <location>
        <begin position="67"/>
        <end position="93"/>
    </location>
</feature>
<evidence type="ECO:0000313" key="3">
    <source>
        <dbReference type="Proteomes" id="UP000075377"/>
    </source>
</evidence>
<name>A0A149UMS6_9PROT</name>
<reference evidence="2 3" key="1">
    <citation type="submission" date="2015-06" db="EMBL/GenBank/DDBJ databases">
        <title>Improved classification and identification of acetic acid bacteria using matrix-assisted laser desorption/ionization time-of-flight mass spectrometry; Gluconobacter nephelii and Gluconobacter uchimurae are later heterotypic synonyms of Gluconobacter japonicus and Gluconobacter oxydans, respectively.</title>
        <authorList>
            <person name="Li L."/>
            <person name="Cleenwerck I."/>
            <person name="De Vuyst L."/>
            <person name="Vandamme P."/>
        </authorList>
    </citation>
    <scope>NUCLEOTIDE SEQUENCE [LARGE SCALE GENOMIC DNA]</scope>
    <source>
        <strain evidence="2 3">LMG 1699</strain>
    </source>
</reference>
<gene>
    <name evidence="2" type="ORF">AD951_08460</name>
</gene>
<proteinExistence type="predicted"/>
<protein>
    <submittedName>
        <fullName evidence="2">Uncharacterized protein</fullName>
    </submittedName>
</protein>
<dbReference type="PATRIC" id="fig|178901.14.peg.571"/>
<dbReference type="AlphaFoldDB" id="A0A149UMS6"/>
<evidence type="ECO:0000256" key="1">
    <source>
        <dbReference type="SAM" id="MobiDB-lite"/>
    </source>
</evidence>
<dbReference type="RefSeq" id="WP_061501130.1">
    <property type="nucleotide sequence ID" value="NZ_LHZX01000296.1"/>
</dbReference>
<dbReference type="Proteomes" id="UP000075377">
    <property type="component" value="Unassembled WGS sequence"/>
</dbReference>
<comment type="caution">
    <text evidence="2">The sequence shown here is derived from an EMBL/GenBank/DDBJ whole genome shotgun (WGS) entry which is preliminary data.</text>
</comment>
<accession>A0A149UMS6</accession>
<evidence type="ECO:0000313" key="2">
    <source>
        <dbReference type="EMBL" id="KXV69056.1"/>
    </source>
</evidence>
<sequence length="93" mass="10330">MTVSHHAIAHLCGTRYTLPRIPWIGLITDFPNWQGALVTTRAPVSTSPNFIAFLDVHIQLSKTGTGARAKHKGDWVEQGDFTPERPLQPDEPD</sequence>